<dbReference type="CDD" id="cd00009">
    <property type="entry name" value="AAA"/>
    <property type="match status" value="1"/>
</dbReference>
<sequence length="612" mass="68423">MAIYSYLKTISGNGPGKNFPLDDSRDNLIGRGLECDVTLTDPLCSRVHAAIFLRNGKWFVKDRESRNGSFLDDQPIDEAELKDGCRLKIGDTEFSFNNSAQPPTSHDELPPSITQTIVRNMPVNPQDTNLIALKELKDYQQAQRLLLLHQFAIRLLGEEDPNTIIQVTLEMVKEQTKAVVVGFLWLSDDGQLRAKRVFPEDTEGPAPLSEALTEIVTQKGNAVWIANEAQGDTSKKLTHFADAICVPLIHKKKAFGALHLYRKQERFWHNELDFAISVGNILTIALLRAWKVTQLQASYQQLVDKSAAFDELIGESPAMGELKQKIARISKAGGCVLVRGESGSGKELVARALHKASNRADRPMLSVNCAALPENLIESQLFGHKKGAFTGADSDHIGFFQQADTGTLFLDEVGELTLDGQAKLLRILEGHPFLPLGATKEVSVDVRVIAATNRDLAEFVREKRFREDLYYRLSVFELYIPPLRDRGGDVTLLAEHFLEHFRKTHGRPLLTLSDSAKQKLADYNWPGNVRQLRNVIDSSVVLADGESIQPHDLGLRDAGLNEPESLRFDFWEKKLIEEALSRTGGNIPEAVKLLGTSRATLYRKIEEYQIQR</sequence>
<dbReference type="InterPro" id="IPR003018">
    <property type="entry name" value="GAF"/>
</dbReference>
<reference evidence="8 9" key="1">
    <citation type="submission" date="2018-02" db="EMBL/GenBank/DDBJ databases">
        <title>Comparative genomes isolates from brazilian mangrove.</title>
        <authorList>
            <person name="Araujo J.E."/>
            <person name="Taketani R.G."/>
            <person name="Silva M.C.P."/>
            <person name="Loureco M.V."/>
            <person name="Andreote F.D."/>
        </authorList>
    </citation>
    <scope>NUCLEOTIDE SEQUENCE [LARGE SCALE GENOMIC DNA]</scope>
    <source>
        <strain evidence="8 9">HEX-2 MGV</strain>
    </source>
</reference>
<dbReference type="PANTHER" id="PTHR32071">
    <property type="entry name" value="TRANSCRIPTIONAL REGULATORY PROTEIN"/>
    <property type="match status" value="1"/>
</dbReference>
<evidence type="ECO:0000259" key="6">
    <source>
        <dbReference type="PROSITE" id="PS50006"/>
    </source>
</evidence>
<feature type="domain" description="Sigma-54 factor interaction" evidence="7">
    <location>
        <begin position="312"/>
        <end position="541"/>
    </location>
</feature>
<evidence type="ECO:0000256" key="1">
    <source>
        <dbReference type="ARBA" id="ARBA00022741"/>
    </source>
</evidence>
<dbReference type="Gene3D" id="3.40.50.300">
    <property type="entry name" value="P-loop containing nucleotide triphosphate hydrolases"/>
    <property type="match status" value="1"/>
</dbReference>
<comment type="caution">
    <text evidence="8">The sequence shown here is derived from an EMBL/GenBank/DDBJ whole genome shotgun (WGS) entry which is preliminary data.</text>
</comment>
<dbReference type="SMART" id="SM00382">
    <property type="entry name" value="AAA"/>
    <property type="match status" value="1"/>
</dbReference>
<evidence type="ECO:0000313" key="8">
    <source>
        <dbReference type="EMBL" id="PQO39218.1"/>
    </source>
</evidence>
<dbReference type="InterPro" id="IPR009057">
    <property type="entry name" value="Homeodomain-like_sf"/>
</dbReference>
<feature type="domain" description="FHA" evidence="6">
    <location>
        <begin position="27"/>
        <end position="76"/>
    </location>
</feature>
<keyword evidence="4" id="KW-0238">DNA-binding</keyword>
<dbReference type="InterPro" id="IPR002078">
    <property type="entry name" value="Sigma_54_int"/>
</dbReference>
<dbReference type="SUPFAM" id="SSF55781">
    <property type="entry name" value="GAF domain-like"/>
    <property type="match status" value="1"/>
</dbReference>
<evidence type="ECO:0000256" key="5">
    <source>
        <dbReference type="ARBA" id="ARBA00023163"/>
    </source>
</evidence>
<dbReference type="Gene3D" id="1.10.10.60">
    <property type="entry name" value="Homeodomain-like"/>
    <property type="match status" value="1"/>
</dbReference>
<dbReference type="GO" id="GO:0006355">
    <property type="term" value="P:regulation of DNA-templated transcription"/>
    <property type="evidence" value="ECO:0007669"/>
    <property type="project" value="InterPro"/>
</dbReference>
<dbReference type="Pfam" id="PF13185">
    <property type="entry name" value="GAF_2"/>
    <property type="match status" value="1"/>
</dbReference>
<keyword evidence="3" id="KW-0805">Transcription regulation</keyword>
<dbReference type="EMBL" id="PUIA01000016">
    <property type="protein sequence ID" value="PQO39218.1"/>
    <property type="molecule type" value="Genomic_DNA"/>
</dbReference>
<evidence type="ECO:0000313" key="9">
    <source>
        <dbReference type="Proteomes" id="UP000240009"/>
    </source>
</evidence>
<dbReference type="PRINTS" id="PR01590">
    <property type="entry name" value="HTHFIS"/>
</dbReference>
<dbReference type="PROSITE" id="PS00688">
    <property type="entry name" value="SIGMA54_INTERACT_3"/>
    <property type="match status" value="1"/>
</dbReference>
<dbReference type="InterPro" id="IPR003593">
    <property type="entry name" value="AAA+_ATPase"/>
</dbReference>
<dbReference type="Proteomes" id="UP000240009">
    <property type="component" value="Unassembled WGS sequence"/>
</dbReference>
<dbReference type="InterPro" id="IPR025943">
    <property type="entry name" value="Sigma_54_int_dom_ATP-bd_2"/>
</dbReference>
<dbReference type="SUPFAM" id="SSF46689">
    <property type="entry name" value="Homeodomain-like"/>
    <property type="match status" value="1"/>
</dbReference>
<dbReference type="Gene3D" id="1.10.8.60">
    <property type="match status" value="1"/>
</dbReference>
<protein>
    <submittedName>
        <fullName evidence="8">Sigma-54-dependent Fis family transcriptional regulator</fullName>
    </submittedName>
</protein>
<name>A0A2S8G443_9BACT</name>
<dbReference type="PROSITE" id="PS50045">
    <property type="entry name" value="SIGMA54_INTERACT_4"/>
    <property type="match status" value="1"/>
</dbReference>
<dbReference type="Pfam" id="PF00498">
    <property type="entry name" value="FHA"/>
    <property type="match status" value="1"/>
</dbReference>
<dbReference type="SMART" id="SM00065">
    <property type="entry name" value="GAF"/>
    <property type="match status" value="1"/>
</dbReference>
<dbReference type="InterPro" id="IPR025944">
    <property type="entry name" value="Sigma_54_int_dom_CS"/>
</dbReference>
<dbReference type="PROSITE" id="PS00676">
    <property type="entry name" value="SIGMA54_INTERACT_2"/>
    <property type="match status" value="1"/>
</dbReference>
<dbReference type="Pfam" id="PF02954">
    <property type="entry name" value="HTH_8"/>
    <property type="match status" value="1"/>
</dbReference>
<keyword evidence="5" id="KW-0804">Transcription</keyword>
<dbReference type="FunFam" id="3.40.50.300:FF:000006">
    <property type="entry name" value="DNA-binding transcriptional regulator NtrC"/>
    <property type="match status" value="1"/>
</dbReference>
<dbReference type="InterPro" id="IPR008984">
    <property type="entry name" value="SMAD_FHA_dom_sf"/>
</dbReference>
<dbReference type="Gene3D" id="2.60.200.20">
    <property type="match status" value="1"/>
</dbReference>
<evidence type="ECO:0000259" key="7">
    <source>
        <dbReference type="PROSITE" id="PS50045"/>
    </source>
</evidence>
<dbReference type="SUPFAM" id="SSF49879">
    <property type="entry name" value="SMAD/FHA domain"/>
    <property type="match status" value="1"/>
</dbReference>
<dbReference type="CDD" id="cd00060">
    <property type="entry name" value="FHA"/>
    <property type="match status" value="1"/>
</dbReference>
<dbReference type="AlphaFoldDB" id="A0A2S8G443"/>
<dbReference type="PROSITE" id="PS50006">
    <property type="entry name" value="FHA_DOMAIN"/>
    <property type="match status" value="1"/>
</dbReference>
<dbReference type="Pfam" id="PF00158">
    <property type="entry name" value="Sigma54_activat"/>
    <property type="match status" value="1"/>
</dbReference>
<dbReference type="PANTHER" id="PTHR32071:SF57">
    <property type="entry name" value="C4-DICARBOXYLATE TRANSPORT TRANSCRIPTIONAL REGULATORY PROTEIN DCTD"/>
    <property type="match status" value="1"/>
</dbReference>
<dbReference type="SMART" id="SM00240">
    <property type="entry name" value="FHA"/>
    <property type="match status" value="1"/>
</dbReference>
<gene>
    <name evidence="8" type="ORF">C5Y96_05005</name>
</gene>
<keyword evidence="2" id="KW-0067">ATP-binding</keyword>
<dbReference type="Pfam" id="PF25601">
    <property type="entry name" value="AAA_lid_14"/>
    <property type="match status" value="1"/>
</dbReference>
<dbReference type="PROSITE" id="PS00675">
    <property type="entry name" value="SIGMA54_INTERACT_1"/>
    <property type="match status" value="1"/>
</dbReference>
<dbReference type="InterPro" id="IPR000253">
    <property type="entry name" value="FHA_dom"/>
</dbReference>
<accession>A0A2S8G443</accession>
<dbReference type="InterPro" id="IPR002197">
    <property type="entry name" value="HTH_Fis"/>
</dbReference>
<dbReference type="InterPro" id="IPR058031">
    <property type="entry name" value="AAA_lid_NorR"/>
</dbReference>
<dbReference type="InterPro" id="IPR029016">
    <property type="entry name" value="GAF-like_dom_sf"/>
</dbReference>
<dbReference type="Gene3D" id="3.30.450.40">
    <property type="match status" value="1"/>
</dbReference>
<dbReference type="RefSeq" id="WP_105350496.1">
    <property type="nucleotide sequence ID" value="NZ_PUIA01000016.1"/>
</dbReference>
<dbReference type="GO" id="GO:0005524">
    <property type="term" value="F:ATP binding"/>
    <property type="evidence" value="ECO:0007669"/>
    <property type="project" value="UniProtKB-KW"/>
</dbReference>
<evidence type="ECO:0000256" key="3">
    <source>
        <dbReference type="ARBA" id="ARBA00023015"/>
    </source>
</evidence>
<dbReference type="InterPro" id="IPR027417">
    <property type="entry name" value="P-loop_NTPase"/>
</dbReference>
<dbReference type="GO" id="GO:0043565">
    <property type="term" value="F:sequence-specific DNA binding"/>
    <property type="evidence" value="ECO:0007669"/>
    <property type="project" value="InterPro"/>
</dbReference>
<evidence type="ECO:0000256" key="2">
    <source>
        <dbReference type="ARBA" id="ARBA00022840"/>
    </source>
</evidence>
<dbReference type="InterPro" id="IPR025662">
    <property type="entry name" value="Sigma_54_int_dom_ATP-bd_1"/>
</dbReference>
<dbReference type="OrthoDB" id="9761019at2"/>
<evidence type="ECO:0000256" key="4">
    <source>
        <dbReference type="ARBA" id="ARBA00023125"/>
    </source>
</evidence>
<organism evidence="8 9">
    <name type="scientific">Blastopirellula marina</name>
    <dbReference type="NCBI Taxonomy" id="124"/>
    <lineage>
        <taxon>Bacteria</taxon>
        <taxon>Pseudomonadati</taxon>
        <taxon>Planctomycetota</taxon>
        <taxon>Planctomycetia</taxon>
        <taxon>Pirellulales</taxon>
        <taxon>Pirellulaceae</taxon>
        <taxon>Blastopirellula</taxon>
    </lineage>
</organism>
<keyword evidence="1" id="KW-0547">Nucleotide-binding</keyword>
<dbReference type="SUPFAM" id="SSF52540">
    <property type="entry name" value="P-loop containing nucleoside triphosphate hydrolases"/>
    <property type="match status" value="1"/>
</dbReference>
<proteinExistence type="predicted"/>